<dbReference type="Pfam" id="PF01943">
    <property type="entry name" value="Polysacc_synt"/>
    <property type="match status" value="1"/>
</dbReference>
<feature type="transmembrane region" description="Helical" evidence="5">
    <location>
        <begin position="294"/>
        <end position="317"/>
    </location>
</feature>
<dbReference type="PANTHER" id="PTHR43424">
    <property type="entry name" value="LOCUS PUTATIVE PROTEIN 1-RELATED"/>
    <property type="match status" value="1"/>
</dbReference>
<evidence type="ECO:0000256" key="2">
    <source>
        <dbReference type="ARBA" id="ARBA00022692"/>
    </source>
</evidence>
<evidence type="ECO:0000256" key="1">
    <source>
        <dbReference type="ARBA" id="ARBA00004141"/>
    </source>
</evidence>
<comment type="subcellular location">
    <subcellularLocation>
        <location evidence="1">Membrane</location>
        <topology evidence="1">Multi-pass membrane protein</topology>
    </subcellularLocation>
</comment>
<evidence type="ECO:0000256" key="5">
    <source>
        <dbReference type="SAM" id="Phobius"/>
    </source>
</evidence>
<keyword evidence="4 5" id="KW-0472">Membrane</keyword>
<organism evidence="6 7">
    <name type="scientific">Lutibacter agarilyticus</name>
    <dbReference type="NCBI Taxonomy" id="1109740"/>
    <lineage>
        <taxon>Bacteria</taxon>
        <taxon>Pseudomonadati</taxon>
        <taxon>Bacteroidota</taxon>
        <taxon>Flavobacteriia</taxon>
        <taxon>Flavobacteriales</taxon>
        <taxon>Flavobacteriaceae</taxon>
        <taxon>Lutibacter</taxon>
    </lineage>
</organism>
<dbReference type="Proteomes" id="UP000198384">
    <property type="component" value="Unassembled WGS sequence"/>
</dbReference>
<dbReference type="EMBL" id="FZNT01000012">
    <property type="protein sequence ID" value="SNR77578.1"/>
    <property type="molecule type" value="Genomic_DNA"/>
</dbReference>
<name>A0A238Z3L3_9FLAO</name>
<dbReference type="GO" id="GO:0016020">
    <property type="term" value="C:membrane"/>
    <property type="evidence" value="ECO:0007669"/>
    <property type="project" value="UniProtKB-SubCell"/>
</dbReference>
<keyword evidence="3 5" id="KW-1133">Transmembrane helix</keyword>
<feature type="transmembrane region" description="Helical" evidence="5">
    <location>
        <begin position="113"/>
        <end position="132"/>
    </location>
</feature>
<feature type="transmembrane region" description="Helical" evidence="5">
    <location>
        <begin position="212"/>
        <end position="233"/>
    </location>
</feature>
<feature type="transmembrane region" description="Helical" evidence="5">
    <location>
        <begin position="144"/>
        <end position="164"/>
    </location>
</feature>
<feature type="transmembrane region" description="Helical" evidence="5">
    <location>
        <begin position="170"/>
        <end position="191"/>
    </location>
</feature>
<dbReference type="InterPro" id="IPR002797">
    <property type="entry name" value="Polysacc_synth"/>
</dbReference>
<sequence length="343" mass="40442">MAKLFSKQDFLNTKWFIAEKLTSLLVAIIIIPKIFNSLGIINIGKLKFAETFISFFTPLLFLGLSAICIRELIFYPKRTKFILATALYLRTASWLFTIVIILTYVYFFIDTNLFVLYLLICISYFVRVFDVFEYYFQAIKQTKYVFISKTISLLVILILQYYGVKNEFGIQYFAFLLILDFLIQSCTYISIVKIKNIFNFNELVFSKPMATYLLKNSFPLLLSNFLILIYIVTDDFILKYYHGDAFYGFYATIYFLIITLTWSIGFSIINALFPSLAESYTKNLRVYYKKISVLIIYMLALGVFIAVFYNLFSLTILTQFFDKSFLKINNELKLFSWRHFLFL</sequence>
<evidence type="ECO:0000313" key="6">
    <source>
        <dbReference type="EMBL" id="SNR77578.1"/>
    </source>
</evidence>
<evidence type="ECO:0000313" key="7">
    <source>
        <dbReference type="Proteomes" id="UP000198384"/>
    </source>
</evidence>
<dbReference type="AlphaFoldDB" id="A0A238Z3L3"/>
<feature type="transmembrane region" description="Helical" evidence="5">
    <location>
        <begin position="87"/>
        <end position="107"/>
    </location>
</feature>
<evidence type="ECO:0000256" key="4">
    <source>
        <dbReference type="ARBA" id="ARBA00023136"/>
    </source>
</evidence>
<dbReference type="PANTHER" id="PTHR43424:SF1">
    <property type="entry name" value="LOCUS PUTATIVE PROTEIN 1-RELATED"/>
    <property type="match status" value="1"/>
</dbReference>
<dbReference type="OrthoDB" id="103403at2"/>
<gene>
    <name evidence="6" type="ORF">SAMN06265371_11251</name>
</gene>
<feature type="transmembrane region" description="Helical" evidence="5">
    <location>
        <begin position="55"/>
        <end position="75"/>
    </location>
</feature>
<dbReference type="InterPro" id="IPR052556">
    <property type="entry name" value="PolySynth_Transporter"/>
</dbReference>
<feature type="transmembrane region" description="Helical" evidence="5">
    <location>
        <begin position="253"/>
        <end position="273"/>
    </location>
</feature>
<feature type="transmembrane region" description="Helical" evidence="5">
    <location>
        <begin position="21"/>
        <end position="43"/>
    </location>
</feature>
<keyword evidence="7" id="KW-1185">Reference proteome</keyword>
<proteinExistence type="predicted"/>
<accession>A0A238Z3L3</accession>
<reference evidence="6 7" key="1">
    <citation type="submission" date="2017-06" db="EMBL/GenBank/DDBJ databases">
        <authorList>
            <person name="Kim H.J."/>
            <person name="Triplett B.A."/>
        </authorList>
    </citation>
    <scope>NUCLEOTIDE SEQUENCE [LARGE SCALE GENOMIC DNA]</scope>
    <source>
        <strain evidence="6 7">DSM 29150</strain>
    </source>
</reference>
<dbReference type="RefSeq" id="WP_089382894.1">
    <property type="nucleotide sequence ID" value="NZ_FZNT01000012.1"/>
</dbReference>
<evidence type="ECO:0000256" key="3">
    <source>
        <dbReference type="ARBA" id="ARBA00022989"/>
    </source>
</evidence>
<keyword evidence="2 5" id="KW-0812">Transmembrane</keyword>
<protein>
    <submittedName>
        <fullName evidence="6">Polysaccharide biosynthesis protein</fullName>
    </submittedName>
</protein>